<dbReference type="GO" id="GO:0015074">
    <property type="term" value="P:DNA integration"/>
    <property type="evidence" value="ECO:0007669"/>
    <property type="project" value="UniProtKB-KW"/>
</dbReference>
<dbReference type="InterPro" id="IPR000477">
    <property type="entry name" value="RT_dom"/>
</dbReference>
<keyword evidence="12" id="KW-1185">Reference proteome</keyword>
<dbReference type="InterPro" id="IPR001969">
    <property type="entry name" value="Aspartic_peptidase_AS"/>
</dbReference>
<keyword evidence="2" id="KW-0255">Endonuclease</keyword>
<dbReference type="GO" id="GO:0006508">
    <property type="term" value="P:proteolysis"/>
    <property type="evidence" value="ECO:0007669"/>
    <property type="project" value="InterPro"/>
</dbReference>
<proteinExistence type="predicted"/>
<keyword evidence="7" id="KW-0175">Coiled coil</keyword>
<dbReference type="PROSITE" id="PS50878">
    <property type="entry name" value="RT_POL"/>
    <property type="match status" value="1"/>
</dbReference>
<accession>A0A9K3KNJ5</accession>
<dbReference type="InterPro" id="IPR050951">
    <property type="entry name" value="Retrovirus_Pol_polyprotein"/>
</dbReference>
<feature type="coiled-coil region" evidence="7">
    <location>
        <begin position="314"/>
        <end position="344"/>
    </location>
</feature>
<dbReference type="PROSITE" id="PS00141">
    <property type="entry name" value="ASP_PROTEASE"/>
    <property type="match status" value="1"/>
</dbReference>
<reference evidence="11" key="1">
    <citation type="journal article" date="2021" name="Sci. Rep.">
        <title>Diploid genomic architecture of Nitzschia inconspicua, an elite biomass production diatom.</title>
        <authorList>
            <person name="Oliver A."/>
            <person name="Podell S."/>
            <person name="Pinowska A."/>
            <person name="Traller J.C."/>
            <person name="Smith S.R."/>
            <person name="McClure R."/>
            <person name="Beliaev A."/>
            <person name="Bohutskyi P."/>
            <person name="Hill E.A."/>
            <person name="Rabines A."/>
            <person name="Zheng H."/>
            <person name="Allen L.Z."/>
            <person name="Kuo A."/>
            <person name="Grigoriev I.V."/>
            <person name="Allen A.E."/>
            <person name="Hazlebeck D."/>
            <person name="Allen E.E."/>
        </authorList>
    </citation>
    <scope>NUCLEOTIDE SEQUENCE</scope>
    <source>
        <strain evidence="11">Hildebrandi</strain>
    </source>
</reference>
<feature type="compositionally biased region" description="Polar residues" evidence="8">
    <location>
        <begin position="263"/>
        <end position="290"/>
    </location>
</feature>
<feature type="region of interest" description="Disordered" evidence="8">
    <location>
        <begin position="346"/>
        <end position="389"/>
    </location>
</feature>
<evidence type="ECO:0000313" key="12">
    <source>
        <dbReference type="Proteomes" id="UP000693970"/>
    </source>
</evidence>
<dbReference type="InterPro" id="IPR041577">
    <property type="entry name" value="RT_RNaseH_2"/>
</dbReference>
<evidence type="ECO:0000259" key="9">
    <source>
        <dbReference type="PROSITE" id="PS50878"/>
    </source>
</evidence>
<dbReference type="EMBL" id="JAGRRH010000021">
    <property type="protein sequence ID" value="KAG7346173.1"/>
    <property type="molecule type" value="Genomic_DNA"/>
</dbReference>
<keyword evidence="3" id="KW-0378">Hydrolase</keyword>
<feature type="domain" description="Integrase catalytic" evidence="10">
    <location>
        <begin position="1163"/>
        <end position="1328"/>
    </location>
</feature>
<feature type="region of interest" description="Disordered" evidence="8">
    <location>
        <begin position="209"/>
        <end position="290"/>
    </location>
</feature>
<dbReference type="GO" id="GO:0004190">
    <property type="term" value="F:aspartic-type endopeptidase activity"/>
    <property type="evidence" value="ECO:0007669"/>
    <property type="project" value="InterPro"/>
</dbReference>
<keyword evidence="1" id="KW-0540">Nuclease</keyword>
<dbReference type="CDD" id="cd09274">
    <property type="entry name" value="RNase_HI_RT_Ty3"/>
    <property type="match status" value="1"/>
</dbReference>
<evidence type="ECO:0000256" key="5">
    <source>
        <dbReference type="ARBA" id="ARBA00022908"/>
    </source>
</evidence>
<reference evidence="11" key="2">
    <citation type="submission" date="2021-04" db="EMBL/GenBank/DDBJ databases">
        <authorList>
            <person name="Podell S."/>
        </authorList>
    </citation>
    <scope>NUCLEOTIDE SEQUENCE</scope>
    <source>
        <strain evidence="11">Hildebrandi</strain>
    </source>
</reference>
<dbReference type="InterPro" id="IPR001680">
    <property type="entry name" value="WD40_rpt"/>
</dbReference>
<keyword evidence="5" id="KW-0229">DNA integration</keyword>
<dbReference type="Pfam" id="PF17921">
    <property type="entry name" value="Integrase_H2C2"/>
    <property type="match status" value="1"/>
</dbReference>
<name>A0A9K3KNJ5_9STRA</name>
<keyword evidence="11" id="KW-0695">RNA-directed DNA polymerase</keyword>
<dbReference type="Pfam" id="PF00078">
    <property type="entry name" value="RVT_1"/>
    <property type="match status" value="1"/>
</dbReference>
<organism evidence="11 12">
    <name type="scientific">Nitzschia inconspicua</name>
    <dbReference type="NCBI Taxonomy" id="303405"/>
    <lineage>
        <taxon>Eukaryota</taxon>
        <taxon>Sar</taxon>
        <taxon>Stramenopiles</taxon>
        <taxon>Ochrophyta</taxon>
        <taxon>Bacillariophyta</taxon>
        <taxon>Bacillariophyceae</taxon>
        <taxon>Bacillariophycidae</taxon>
        <taxon>Bacillariales</taxon>
        <taxon>Bacillariaceae</taxon>
        <taxon>Nitzschia</taxon>
    </lineage>
</organism>
<evidence type="ECO:0000256" key="4">
    <source>
        <dbReference type="ARBA" id="ARBA00022842"/>
    </source>
</evidence>
<dbReference type="GO" id="GO:0003964">
    <property type="term" value="F:RNA-directed DNA polymerase activity"/>
    <property type="evidence" value="ECO:0007669"/>
    <property type="project" value="UniProtKB-KW"/>
</dbReference>
<dbReference type="InterPro" id="IPR041588">
    <property type="entry name" value="Integrase_H2C2"/>
</dbReference>
<evidence type="ECO:0000256" key="6">
    <source>
        <dbReference type="ARBA" id="ARBA00023268"/>
    </source>
</evidence>
<dbReference type="Pfam" id="PF17919">
    <property type="entry name" value="RT_RNaseH_2"/>
    <property type="match status" value="1"/>
</dbReference>
<evidence type="ECO:0000256" key="8">
    <source>
        <dbReference type="SAM" id="MobiDB-lite"/>
    </source>
</evidence>
<dbReference type="GO" id="GO:0004519">
    <property type="term" value="F:endonuclease activity"/>
    <property type="evidence" value="ECO:0007669"/>
    <property type="project" value="UniProtKB-KW"/>
</dbReference>
<sequence>MTKKTLLKCYGNTAEEDVESFFTAFERFQTELEPEWRESSKNMSNDAHVLFDGMDKMLIETANAEWHDVLGSTTKRDWETFKKTVATYITTKILPDDAYDIQVTYLQERMKPKKLDVKQWYLRMQTLNRYLPYFIPSIDKVKEINPSATFKEWWKDGMLSETNIKKTIKNKAPDSWQRQLKLNTIGPAQITKLTTNDLVGYYETLETLERRQREPSKPGPRGRGTIRKYQGQKSHYQEPVGSRYQQQQPRGNGRFTDRGSDRQGPQRQTFRGSGNEYQSRGSDSTVKQRGSALNNNRFSSAIGQQQKSPDKTFFSEEAINNENKEDKNNTLQQEEEQYAAWTDHFNNDHETSGEEQEEYPMGNKSEAEEADEHSKDSSAGDQEEENEAPTTLITIAIPVKGKEDPDLFNVLLDTGTNRNMGTKEAVSRFKGIIKAGKRRSWMTAAGKFTTTATTKIPRHSILELNSRRILGKLRIEVSPNTLGNYDFIFGRRYLSYYGFHLNFASSKIEWDGMETEMKPYNDIGNEEHAQEILDNTYGQVDFKALAEQQKHLALHQQNMLKELWSEYDDLFQGNLGEWPDEEVEIELLPNSSPYHCIRPIRIPRVHYETIRKEVNRLVSIKVLKEVSVEEAGPWCSPSFIVPKKDKKVRFVTDYREVNKRIRRKPWPMPHIADMIQDIGPYTYVTALDLSMGFYHFRLNEAASKISTFMLPWGLYRYLRLPMGLCVSPDIFQANMTRLFADMPNVRVYIDDILIFTNGSYEDHLHQVRRALTKLQSKNMAVNVEKSYWAVKEVDYLGFCLTPNGILPQARKVKAIRDLDRPTNKRQLRKFIGMVNYYRYMWKGRSDILAPLAELAGKNSIFRWTEKQQQAFDKMKAMVGKEVMLSFPNYNERFQLYTDASDLQLGAVLMQGKKTLAFFSKKLNKAQRNYSVGEKEMLSIVEALKEFRTMIYGYPIDIHTDHKNWTHDKTFRNARVMNWRMFLEDYAPSLHYVKGESNEIADALSRLPFTTSIEDSSYYSVIEDCFDIAPWQRQRQLITFETINKEQLKDPYVRRLQEYAPDRLGMLFEDIGRQTGPDNVFTETDIIDGKTRIIIPSSLRHRLCDWYHETLLHPGVNRMYDTMRQHFTWPKMRETIAELIKKCDACQRAKRGNKGYGLIPLKDVETEPWKDIAIDLSGPWKATIDKKIVIFHTLTIIDVFTGWVEILPIDTKKKEHIRDLFEREWLRRYPRPSRVLYDLGGEFDNYVFRTKLVQWFIKPTPITNKNPRANAIVERMHLVLGDMLRIQLAKQHEHDRPIDDMTSAAAYAIRATVHGTTKYSPAQLVYQKDLILRTRVEAETELVRQRRQAAIIKNNQRENKRRIPYKYKIGDYVLILSRHLDPKMQLHQGPYQVLAYDSNSGTLHIQRRIYFSNQPLLYLSFVQLYLAVEYSAIDSPKRTIIESAFAVALSPSIQRCRIFPDTGVTSLHPWVWMESDDDIAEESSSTKNLLIAGTKNGRILFAEPNEDWGQINTDDDSLKITKNRYPIYSLTSSASHLFCGAGNRYISVWSRSVEPTESGKQELFHYQQQLGPHTGWVKDLVYDNHNNLLHSIGCNCIETWDCFAVPFQHSIKRSIESSPTMGTTLSSDLLCLCLVESQHSMHHYLLSGGVDGRIHVWASNPADLGQSNIEPLCSITAHGGRVNKMLYSKAIKAILSVGNDGRLSVCRIRKFSDSKFVLEPISSLPIGQHFEKPDDLRLTALSIVGGNTNERECSVALGTSCGKVFVATLQETEDGDLDLSSHRTITQLEDEPLVYSLACLRTETDRQLWVGHATGLVSVDIL</sequence>
<dbReference type="PANTHER" id="PTHR37984:SF5">
    <property type="entry name" value="PROTEIN NYNRIN-LIKE"/>
    <property type="match status" value="1"/>
</dbReference>
<keyword evidence="6" id="KW-0511">Multifunctional enzyme</keyword>
<dbReference type="OrthoDB" id="43788at2759"/>
<evidence type="ECO:0000256" key="3">
    <source>
        <dbReference type="ARBA" id="ARBA00022801"/>
    </source>
</evidence>
<dbReference type="PANTHER" id="PTHR37984">
    <property type="entry name" value="PROTEIN CBG26694"/>
    <property type="match status" value="1"/>
</dbReference>
<protein>
    <submittedName>
        <fullName evidence="11">Reverse transcriptase RNA-dependent DNA polymerase</fullName>
    </submittedName>
</protein>
<comment type="caution">
    <text evidence="11">The sequence shown here is derived from an EMBL/GenBank/DDBJ whole genome shotgun (WGS) entry which is preliminary data.</text>
</comment>
<evidence type="ECO:0000256" key="7">
    <source>
        <dbReference type="SAM" id="Coils"/>
    </source>
</evidence>
<keyword evidence="4" id="KW-0460">Magnesium</keyword>
<dbReference type="PROSITE" id="PS50994">
    <property type="entry name" value="INTEGRASE"/>
    <property type="match status" value="1"/>
</dbReference>
<dbReference type="Proteomes" id="UP000693970">
    <property type="component" value="Unassembled WGS sequence"/>
</dbReference>
<keyword evidence="11" id="KW-0808">Transferase</keyword>
<evidence type="ECO:0000256" key="1">
    <source>
        <dbReference type="ARBA" id="ARBA00022722"/>
    </source>
</evidence>
<evidence type="ECO:0000313" key="11">
    <source>
        <dbReference type="EMBL" id="KAG7346173.1"/>
    </source>
</evidence>
<feature type="domain" description="Reverse transcriptase" evidence="9">
    <location>
        <begin position="622"/>
        <end position="800"/>
    </location>
</feature>
<evidence type="ECO:0000259" key="10">
    <source>
        <dbReference type="PROSITE" id="PS50994"/>
    </source>
</evidence>
<gene>
    <name evidence="11" type="ORF">IV203_005241</name>
</gene>
<dbReference type="SMART" id="SM00320">
    <property type="entry name" value="WD40"/>
    <property type="match status" value="4"/>
</dbReference>
<evidence type="ECO:0000256" key="2">
    <source>
        <dbReference type="ARBA" id="ARBA00022759"/>
    </source>
</evidence>
<dbReference type="FunFam" id="3.30.70.270:FF:000020">
    <property type="entry name" value="Transposon Tf2-6 polyprotein-like Protein"/>
    <property type="match status" value="1"/>
</dbReference>
<keyword evidence="11" id="KW-0548">Nucleotidyltransferase</keyword>
<dbReference type="CDD" id="cd01647">
    <property type="entry name" value="RT_LTR"/>
    <property type="match status" value="1"/>
</dbReference>
<dbReference type="InterPro" id="IPR001584">
    <property type="entry name" value="Integrase_cat-core"/>
</dbReference>